<dbReference type="AlphaFoldDB" id="A0AAE4Q491"/>
<feature type="domain" description="Peptidase C51" evidence="5">
    <location>
        <begin position="4"/>
        <end position="130"/>
    </location>
</feature>
<dbReference type="Gene3D" id="3.90.1720.10">
    <property type="entry name" value="endopeptidase domain like (from Nostoc punctiforme)"/>
    <property type="match status" value="1"/>
</dbReference>
<organism evidence="6 7">
    <name type="scientific">Streptococcus canis</name>
    <dbReference type="NCBI Taxonomy" id="1329"/>
    <lineage>
        <taxon>Bacteria</taxon>
        <taxon>Bacillati</taxon>
        <taxon>Bacillota</taxon>
        <taxon>Bacilli</taxon>
        <taxon>Lactobacillales</taxon>
        <taxon>Streptococcaceae</taxon>
        <taxon>Streptococcus</taxon>
    </lineage>
</organism>
<dbReference type="GO" id="GO:0071555">
    <property type="term" value="P:cell wall organization"/>
    <property type="evidence" value="ECO:0007669"/>
    <property type="project" value="UniProtKB-KW"/>
</dbReference>
<keyword evidence="4" id="KW-0961">Cell wall biogenesis/degradation</keyword>
<dbReference type="RefSeq" id="WP_317609881.1">
    <property type="nucleotide sequence ID" value="NZ_JAGQEX010000007.1"/>
</dbReference>
<accession>A0AAE4Q491</accession>
<dbReference type="Pfam" id="PF05257">
    <property type="entry name" value="CHAP"/>
    <property type="match status" value="1"/>
</dbReference>
<dbReference type="SMART" id="SM00644">
    <property type="entry name" value="Ami_2"/>
    <property type="match status" value="1"/>
</dbReference>
<reference evidence="6" key="1">
    <citation type="submission" date="2021-04" db="EMBL/GenBank/DDBJ databases">
        <title>Draft genomes of 20 S. canis strains.</title>
        <authorList>
            <person name="Pagnossin D."/>
            <person name="Weir W."/>
            <person name="Smith A."/>
            <person name="Ure R."/>
            <person name="Oravcova K."/>
        </authorList>
    </citation>
    <scope>NUCLEOTIDE SEQUENCE</scope>
    <source>
        <strain evidence="6">284</strain>
    </source>
</reference>
<comment type="caution">
    <text evidence="6">The sequence shown here is derived from an EMBL/GenBank/DDBJ whole genome shotgun (WGS) entry which is preliminary data.</text>
</comment>
<dbReference type="SUPFAM" id="SSF55846">
    <property type="entry name" value="N-acetylmuramoyl-L-alanine amidase-like"/>
    <property type="match status" value="1"/>
</dbReference>
<gene>
    <name evidence="6" type="ORF">KB584_04295</name>
</gene>
<evidence type="ECO:0000259" key="5">
    <source>
        <dbReference type="PROSITE" id="PS50911"/>
    </source>
</evidence>
<dbReference type="GO" id="GO:0009253">
    <property type="term" value="P:peptidoglycan catabolic process"/>
    <property type="evidence" value="ECO:0007669"/>
    <property type="project" value="InterPro"/>
</dbReference>
<dbReference type="InterPro" id="IPR051206">
    <property type="entry name" value="NAMLAA_amidase_2"/>
</dbReference>
<dbReference type="InterPro" id="IPR036505">
    <property type="entry name" value="Amidase/PGRP_sf"/>
</dbReference>
<evidence type="ECO:0000256" key="2">
    <source>
        <dbReference type="ARBA" id="ARBA00011901"/>
    </source>
</evidence>
<dbReference type="EMBL" id="JAGQEX010000007">
    <property type="protein sequence ID" value="MDV5976685.1"/>
    <property type="molecule type" value="Genomic_DNA"/>
</dbReference>
<evidence type="ECO:0000313" key="7">
    <source>
        <dbReference type="Proteomes" id="UP001186118"/>
    </source>
</evidence>
<comment type="catalytic activity">
    <reaction evidence="1">
        <text>Hydrolyzes the link between N-acetylmuramoyl residues and L-amino acid residues in certain cell-wall glycopeptides.</text>
        <dbReference type="EC" id="3.5.1.28"/>
    </reaction>
</comment>
<dbReference type="EC" id="3.5.1.28" evidence="2"/>
<name>A0AAE4Q491_STRCB</name>
<dbReference type="PANTHER" id="PTHR30417:SF1">
    <property type="entry name" value="N-ACETYLMURAMOYL-L-ALANINE AMIDASE AMID"/>
    <property type="match status" value="1"/>
</dbReference>
<dbReference type="InterPro" id="IPR002502">
    <property type="entry name" value="Amidase_domain"/>
</dbReference>
<evidence type="ECO:0000256" key="1">
    <source>
        <dbReference type="ARBA" id="ARBA00001561"/>
    </source>
</evidence>
<dbReference type="Pfam" id="PF01510">
    <property type="entry name" value="Amidase_2"/>
    <property type="match status" value="1"/>
</dbReference>
<dbReference type="GO" id="GO:0009254">
    <property type="term" value="P:peptidoglycan turnover"/>
    <property type="evidence" value="ECO:0007669"/>
    <property type="project" value="TreeGrafter"/>
</dbReference>
<dbReference type="InterPro" id="IPR007921">
    <property type="entry name" value="CHAP_dom"/>
</dbReference>
<dbReference type="Gene3D" id="3.40.80.10">
    <property type="entry name" value="Peptidoglycan recognition protein-like"/>
    <property type="match status" value="1"/>
</dbReference>
<evidence type="ECO:0000256" key="4">
    <source>
        <dbReference type="ARBA" id="ARBA00023316"/>
    </source>
</evidence>
<sequence length="401" mass="43558">MATVDEVIADVDSFVGRCLDMDGYWGGQCMDVIERVASHFGKHLGGNALDGLTNAQRLGWPVIMNAWGVNPKRGDVGVMSVPGHGFGHIFLVTKDSDGVTIETLEQNIDGYADNNKDGINDQLQVGGVVRRHKRDFTGVIGWFRPPYDTTKTGGKTMAIPTKTVNGDLFSGLVTDVDPNIMNGDYKRTKIDRIVIHHNAGTSDSAARRTWYVSTGVGTSAHYQVTPNKIWGCVSETSVAYHAGDYAVNQRSIGIEHLNNAGAPHWTIAEETYHNSAKLIADICQRYNIPIDDKHIIPHRVVSATACPGGIDIAKLIRMGQEVASGAISKTETTAKSSGTFRVKVSVSDLNIRKAPSVSSKSLGFIKPGVYTIVETKQVEGYEWGQLKSGIGWIALNYTKKL</sequence>
<evidence type="ECO:0000313" key="6">
    <source>
        <dbReference type="EMBL" id="MDV5976685.1"/>
    </source>
</evidence>
<dbReference type="PANTHER" id="PTHR30417">
    <property type="entry name" value="N-ACETYLMURAMOYL-L-ALANINE AMIDASE AMID"/>
    <property type="match status" value="1"/>
</dbReference>
<dbReference type="Gene3D" id="2.30.30.40">
    <property type="entry name" value="SH3 Domains"/>
    <property type="match status" value="1"/>
</dbReference>
<proteinExistence type="predicted"/>
<dbReference type="CDD" id="cd06583">
    <property type="entry name" value="PGRP"/>
    <property type="match status" value="1"/>
</dbReference>
<dbReference type="PROSITE" id="PS50911">
    <property type="entry name" value="CHAP"/>
    <property type="match status" value="1"/>
</dbReference>
<protein>
    <recommendedName>
        <fullName evidence="2">N-acetylmuramoyl-L-alanine amidase</fullName>
        <ecNumber evidence="2">3.5.1.28</ecNumber>
    </recommendedName>
</protein>
<keyword evidence="3 6" id="KW-0378">Hydrolase</keyword>
<dbReference type="Proteomes" id="UP001186118">
    <property type="component" value="Unassembled WGS sequence"/>
</dbReference>
<dbReference type="GO" id="GO:0008745">
    <property type="term" value="F:N-acetylmuramoyl-L-alanine amidase activity"/>
    <property type="evidence" value="ECO:0007669"/>
    <property type="project" value="UniProtKB-EC"/>
</dbReference>
<evidence type="ECO:0000256" key="3">
    <source>
        <dbReference type="ARBA" id="ARBA00022801"/>
    </source>
</evidence>